<reference evidence="14" key="1">
    <citation type="journal article" date="2019" name="Gigascience">
        <title>De novo genome assembly of the endangered Acer yangbiense, a plant species with extremely small populations endemic to Yunnan Province, China.</title>
        <authorList>
            <person name="Yang J."/>
            <person name="Wariss H.M."/>
            <person name="Tao L."/>
            <person name="Zhang R."/>
            <person name="Yun Q."/>
            <person name="Hollingsworth P."/>
            <person name="Dao Z."/>
            <person name="Luo G."/>
            <person name="Guo H."/>
            <person name="Ma Y."/>
            <person name="Sun W."/>
        </authorList>
    </citation>
    <scope>NUCLEOTIDE SEQUENCE [LARGE SCALE GENOMIC DNA]</scope>
    <source>
        <strain evidence="14">cv. Malutang</strain>
    </source>
</reference>
<keyword evidence="6 10" id="KW-0175">Coiled coil</keyword>
<keyword evidence="7 9" id="KW-0131">Cell cycle</keyword>
<dbReference type="EMBL" id="VAHF01000011">
    <property type="protein sequence ID" value="TXG50230.1"/>
    <property type="molecule type" value="Genomic_DNA"/>
</dbReference>
<dbReference type="GO" id="GO:0051301">
    <property type="term" value="P:cell division"/>
    <property type="evidence" value="ECO:0007669"/>
    <property type="project" value="UniProtKB-UniRule"/>
</dbReference>
<dbReference type="InterPro" id="IPR013255">
    <property type="entry name" value="Spc25_C"/>
</dbReference>
<feature type="domain" description="Chromosome segregation protein Spc25 C-terminal" evidence="12">
    <location>
        <begin position="168"/>
        <end position="236"/>
    </location>
</feature>
<evidence type="ECO:0000256" key="7">
    <source>
        <dbReference type="ARBA" id="ARBA00023306"/>
    </source>
</evidence>
<comment type="subunit">
    <text evidence="9">Component of the NDC80 complex.</text>
</comment>
<keyword evidence="3 9" id="KW-0158">Chromosome</keyword>
<evidence type="ECO:0000256" key="6">
    <source>
        <dbReference type="ARBA" id="ARBA00023054"/>
    </source>
</evidence>
<keyword evidence="4 9" id="KW-0132">Cell division</keyword>
<feature type="region of interest" description="Disordered" evidence="11">
    <location>
        <begin position="300"/>
        <end position="348"/>
    </location>
</feature>
<dbReference type="GO" id="GO:0031262">
    <property type="term" value="C:Ndc80 complex"/>
    <property type="evidence" value="ECO:0007669"/>
    <property type="project" value="InterPro"/>
</dbReference>
<organism evidence="13 14">
    <name type="scientific">Acer yangbiense</name>
    <dbReference type="NCBI Taxonomy" id="1000413"/>
    <lineage>
        <taxon>Eukaryota</taxon>
        <taxon>Viridiplantae</taxon>
        <taxon>Streptophyta</taxon>
        <taxon>Embryophyta</taxon>
        <taxon>Tracheophyta</taxon>
        <taxon>Spermatophyta</taxon>
        <taxon>Magnoliopsida</taxon>
        <taxon>eudicotyledons</taxon>
        <taxon>Gunneridae</taxon>
        <taxon>Pentapetalae</taxon>
        <taxon>rosids</taxon>
        <taxon>malvids</taxon>
        <taxon>Sapindales</taxon>
        <taxon>Sapindaceae</taxon>
        <taxon>Hippocastanoideae</taxon>
        <taxon>Acereae</taxon>
        <taxon>Acer</taxon>
    </lineage>
</organism>
<sequence length="348" mass="39610">MNTAQMHNKAEEPVRSKMESLSLICETQIRINQQKMDTFVELFRHSLESVKAKPQDTIQNQAKLAKLKADLRDAEDEFVKVLAVKTRREAKQMAIRDSIAAKKARVEQLKRTVEVQRARKDKNAAIISQQSMDLATYEEKKKQDIGRIEEIQEAILWYNRVLGLHVEGGHGVKFTFNKINMKNPKEEYPFTIRHANDTYTLLDCDPPLNNIKELIQELNRTNGLFKFVRIMREKFQEDAVLGLAPQASLLPQDTSTISLSAPAFSVLSDRSESPGKNQYQMQRGEVSRLVSKFVHRSVSPLKENAHQIQDEGSNRRSKKVSHGRGAQLALSSPESASSLRRSTRSKVT</sequence>
<evidence type="ECO:0000256" key="11">
    <source>
        <dbReference type="SAM" id="MobiDB-lite"/>
    </source>
</evidence>
<evidence type="ECO:0000256" key="4">
    <source>
        <dbReference type="ARBA" id="ARBA00022618"/>
    </source>
</evidence>
<dbReference type="GO" id="GO:0007059">
    <property type="term" value="P:chromosome segregation"/>
    <property type="evidence" value="ECO:0007669"/>
    <property type="project" value="InterPro"/>
</dbReference>
<dbReference type="PANTHER" id="PTHR14281">
    <property type="entry name" value="KINETOCHORE PROTEIN SPC25-RELATED"/>
    <property type="match status" value="1"/>
</dbReference>
<dbReference type="Gene3D" id="3.30.457.50">
    <property type="entry name" value="Chromosome segregation protein Spc25"/>
    <property type="match status" value="1"/>
</dbReference>
<evidence type="ECO:0000313" key="13">
    <source>
        <dbReference type="EMBL" id="TXG50230.1"/>
    </source>
</evidence>
<evidence type="ECO:0000256" key="1">
    <source>
        <dbReference type="ARBA" id="ARBA00004584"/>
    </source>
</evidence>
<feature type="coiled-coil region" evidence="10">
    <location>
        <begin position="57"/>
        <end position="154"/>
    </location>
</feature>
<name>A0A5C7GZM2_9ROSI</name>
<keyword evidence="8 9" id="KW-0137">Centromere</keyword>
<dbReference type="OrthoDB" id="6353017at2759"/>
<keyword evidence="14" id="KW-1185">Reference proteome</keyword>
<dbReference type="AlphaFoldDB" id="A0A5C7GZM2"/>
<evidence type="ECO:0000256" key="3">
    <source>
        <dbReference type="ARBA" id="ARBA00022454"/>
    </source>
</evidence>
<accession>A0A5C7GZM2</accession>
<evidence type="ECO:0000259" key="12">
    <source>
        <dbReference type="Pfam" id="PF08234"/>
    </source>
</evidence>
<evidence type="ECO:0000256" key="5">
    <source>
        <dbReference type="ARBA" id="ARBA00022776"/>
    </source>
</evidence>
<evidence type="ECO:0000256" key="9">
    <source>
        <dbReference type="RuleBase" id="RU367150"/>
    </source>
</evidence>
<dbReference type="PANTHER" id="PTHR14281:SF0">
    <property type="entry name" value="KINETOCHORE PROTEIN SPC25"/>
    <property type="match status" value="1"/>
</dbReference>
<evidence type="ECO:0000313" key="14">
    <source>
        <dbReference type="Proteomes" id="UP000323000"/>
    </source>
</evidence>
<protein>
    <recommendedName>
        <fullName evidence="9">Kinetochore protein SPC25</fullName>
    </recommendedName>
</protein>
<dbReference type="GO" id="GO:0005634">
    <property type="term" value="C:nucleus"/>
    <property type="evidence" value="ECO:0007669"/>
    <property type="project" value="UniProtKB-SubCell"/>
</dbReference>
<comment type="similarity">
    <text evidence="2 9">Belongs to the SPC25 family.</text>
</comment>
<evidence type="ECO:0000256" key="8">
    <source>
        <dbReference type="ARBA" id="ARBA00023328"/>
    </source>
</evidence>
<keyword evidence="9" id="KW-0995">Kinetochore</keyword>
<dbReference type="Proteomes" id="UP000323000">
    <property type="component" value="Chromosome 11"/>
</dbReference>
<evidence type="ECO:0000256" key="10">
    <source>
        <dbReference type="SAM" id="Coils"/>
    </source>
</evidence>
<comment type="function">
    <text evidence="9">Acts as a component of the essential kinetochore-associated NDC80 complex, which is required for chromosome segregation and spindle checkpoint activity.</text>
</comment>
<feature type="compositionally biased region" description="Basic and acidic residues" evidence="11">
    <location>
        <begin position="303"/>
        <end position="314"/>
    </location>
</feature>
<proteinExistence type="inferred from homology"/>
<keyword evidence="5 9" id="KW-0498">Mitosis</keyword>
<evidence type="ECO:0000256" key="2">
    <source>
        <dbReference type="ARBA" id="ARBA00006379"/>
    </source>
</evidence>
<dbReference type="Pfam" id="PF08234">
    <property type="entry name" value="Spindle_Spc25"/>
    <property type="match status" value="1"/>
</dbReference>
<keyword evidence="9" id="KW-0539">Nucleus</keyword>
<feature type="compositionally biased region" description="Low complexity" evidence="11">
    <location>
        <begin position="328"/>
        <end position="340"/>
    </location>
</feature>
<dbReference type="FunFam" id="3.30.457.50:FF:000001">
    <property type="entry name" value="Probable kinetochore protein spc25"/>
    <property type="match status" value="1"/>
</dbReference>
<dbReference type="InterPro" id="IPR045143">
    <property type="entry name" value="Spc25"/>
</dbReference>
<dbReference type="CDD" id="cd23784">
    <property type="entry name" value="RWD_Spc25"/>
    <property type="match status" value="1"/>
</dbReference>
<comment type="caution">
    <text evidence="13">The sequence shown here is derived from an EMBL/GenBank/DDBJ whole genome shotgun (WGS) entry which is preliminary data.</text>
</comment>
<gene>
    <name evidence="13" type="ORF">EZV62_022754</name>
</gene>
<comment type="subcellular location">
    <subcellularLocation>
        <location evidence="1">Chromosome</location>
        <location evidence="1">Centromere</location>
    </subcellularLocation>
    <subcellularLocation>
        <location evidence="9">Nucleus</location>
    </subcellularLocation>
    <subcellularLocation>
        <location evidence="9">Chromosome</location>
        <location evidence="9">Centromere</location>
        <location evidence="9">Kinetochore</location>
    </subcellularLocation>
</comment>